<dbReference type="Gene3D" id="3.50.50.100">
    <property type="match status" value="1"/>
</dbReference>
<comment type="similarity">
    <text evidence="1">Belongs to the NADH dehydrogenase family.</text>
</comment>
<dbReference type="Proteomes" id="UP000018442">
    <property type="component" value="Unassembled WGS sequence"/>
</dbReference>
<evidence type="ECO:0000256" key="4">
    <source>
        <dbReference type="ARBA" id="ARBA00023002"/>
    </source>
</evidence>
<gene>
    <name evidence="7" type="primary">ndh</name>
    <name evidence="7" type="ORF">HMPREF0026_00414</name>
</gene>
<feature type="domain" description="FAD/NAD(P)-binding" evidence="6">
    <location>
        <begin position="9"/>
        <end position="339"/>
    </location>
</feature>
<dbReference type="InterPro" id="IPR023753">
    <property type="entry name" value="FAD/NAD-binding_dom"/>
</dbReference>
<protein>
    <submittedName>
        <fullName evidence="7">NADH dehydrogenase</fullName>
        <ecNumber evidence="7">1.6.99.3</ecNumber>
    </submittedName>
</protein>
<evidence type="ECO:0000259" key="6">
    <source>
        <dbReference type="Pfam" id="PF07992"/>
    </source>
</evidence>
<sequence>MIMSKTLHHIVIVGGGAGGLELATQLGERFGRRKKAKITLVDQNLTHIWKPLLHEIAAGSLNPHEEQTNYFAHAEKHHFEFVLGSLVAVDKDQKQITLSPPQLSKEHTPVIQDLNYDTLVLAVGSVSNDFGTEGVREYCHFLDSRQQADVFQQDLFHLYIEAQNQSTERALNIGIVGAGATGVELAAELIETTKNFYRYGLKKIDPKQVKITLIEASDRILPALNEKTAAHSAKQLKKMGIDVLTEHKVQKVDESNVYFSNGEVLHSDITVWAAGVKAPKILETLHDFKRDKINRLMVYATLQTQTDPNVFAFGDCANCQLDARQPPLGPRAQVASQQATFLVDAMAARIASTPQPMFSFNDKGSLVSLSRNQAVGELLGDVSVQGFIAKTMYVSLYRLHQANIHGYTQAGMLTMKDFLTRRVRPKIKLY</sequence>
<keyword evidence="4 7" id="KW-0560">Oxidoreductase</keyword>
<proteinExistence type="inferred from homology"/>
<dbReference type="GO" id="GO:0008137">
    <property type="term" value="F:NADH dehydrogenase (ubiquinone) activity"/>
    <property type="evidence" value="ECO:0007669"/>
    <property type="project" value="TreeGrafter"/>
</dbReference>
<dbReference type="InterPro" id="IPR036188">
    <property type="entry name" value="FAD/NAD-bd_sf"/>
</dbReference>
<dbReference type="InterPro" id="IPR045024">
    <property type="entry name" value="NDH-2"/>
</dbReference>
<accession>D0SM81</accession>
<dbReference type="PANTHER" id="PTHR43706:SF9">
    <property type="entry name" value="TYPE II NADH:QUINONE OXIDOREDUCTASE"/>
    <property type="match status" value="1"/>
</dbReference>
<keyword evidence="2" id="KW-0285">Flavoprotein</keyword>
<name>D0SM81_ACIJU</name>
<dbReference type="PRINTS" id="PR00368">
    <property type="entry name" value="FADPNR"/>
</dbReference>
<keyword evidence="3" id="KW-0274">FAD</keyword>
<dbReference type="SUPFAM" id="SSF51905">
    <property type="entry name" value="FAD/NAD(P)-binding domain"/>
    <property type="match status" value="1"/>
</dbReference>
<evidence type="ECO:0000313" key="8">
    <source>
        <dbReference type="Proteomes" id="UP000018442"/>
    </source>
</evidence>
<dbReference type="EC" id="1.6.99.3" evidence="7"/>
<dbReference type="Pfam" id="PF07992">
    <property type="entry name" value="Pyr_redox_2"/>
    <property type="match status" value="1"/>
</dbReference>
<keyword evidence="5" id="KW-0520">NAD</keyword>
<evidence type="ECO:0000313" key="7">
    <source>
        <dbReference type="EMBL" id="EEY93138.1"/>
    </source>
</evidence>
<evidence type="ECO:0000256" key="3">
    <source>
        <dbReference type="ARBA" id="ARBA00022827"/>
    </source>
</evidence>
<evidence type="ECO:0000256" key="2">
    <source>
        <dbReference type="ARBA" id="ARBA00022630"/>
    </source>
</evidence>
<dbReference type="PANTHER" id="PTHR43706">
    <property type="entry name" value="NADH DEHYDROGENASE"/>
    <property type="match status" value="1"/>
</dbReference>
<dbReference type="PRINTS" id="PR00411">
    <property type="entry name" value="PNDRDTASEI"/>
</dbReference>
<evidence type="ECO:0000256" key="5">
    <source>
        <dbReference type="ARBA" id="ARBA00023027"/>
    </source>
</evidence>
<dbReference type="HOGENOM" id="CLU_021377_7_0_6"/>
<reference evidence="8" key="1">
    <citation type="journal article" date="2012" name="PLoS ONE">
        <title>The success of Acinetobacter species; genetic, metabolic and virulence attributes.</title>
        <authorList>
            <person name="Peleg A.Y."/>
            <person name="de Breij A."/>
            <person name="Adams M.D."/>
            <person name="Cerqueira G.M."/>
            <person name="Mocali S."/>
            <person name="Galardini M."/>
            <person name="Nibbering P.H."/>
            <person name="Earl A.M."/>
            <person name="Ward D.V."/>
            <person name="Paterson D.L."/>
            <person name="Seifert H."/>
            <person name="Dijkshoorn L."/>
        </authorList>
    </citation>
    <scope>NUCLEOTIDE SEQUENCE [LARGE SCALE GENOMIC DNA]</scope>
    <source>
        <strain evidence="8">SH205</strain>
    </source>
</reference>
<dbReference type="EMBL" id="GG705011">
    <property type="protein sequence ID" value="EEY93138.1"/>
    <property type="molecule type" value="Genomic_DNA"/>
</dbReference>
<evidence type="ECO:0000256" key="1">
    <source>
        <dbReference type="ARBA" id="ARBA00005272"/>
    </source>
</evidence>
<organism evidence="7 8">
    <name type="scientific">Acinetobacter junii SH205</name>
    <dbReference type="NCBI Taxonomy" id="575587"/>
    <lineage>
        <taxon>Bacteria</taxon>
        <taxon>Pseudomonadati</taxon>
        <taxon>Pseudomonadota</taxon>
        <taxon>Gammaproteobacteria</taxon>
        <taxon>Moraxellales</taxon>
        <taxon>Moraxellaceae</taxon>
        <taxon>Acinetobacter</taxon>
    </lineage>
</organism>
<dbReference type="AlphaFoldDB" id="D0SM81"/>
<dbReference type="GO" id="GO:0003954">
    <property type="term" value="F:NADH dehydrogenase activity"/>
    <property type="evidence" value="ECO:0007669"/>
    <property type="project" value="InterPro"/>
</dbReference>